<dbReference type="Gene3D" id="3.30.565.10">
    <property type="entry name" value="Histidine kinase-like ATPase, C-terminal domain"/>
    <property type="match status" value="1"/>
</dbReference>
<dbReference type="InterPro" id="IPR001789">
    <property type="entry name" value="Sig_transdc_resp-reg_receiver"/>
</dbReference>
<dbReference type="InterPro" id="IPR036890">
    <property type="entry name" value="HATPase_C_sf"/>
</dbReference>
<dbReference type="GO" id="GO:0000155">
    <property type="term" value="F:phosphorelay sensor kinase activity"/>
    <property type="evidence" value="ECO:0007669"/>
    <property type="project" value="InterPro"/>
</dbReference>
<organism evidence="8 9">
    <name type="scientific">Scleromatobacter humisilvae</name>
    <dbReference type="NCBI Taxonomy" id="2897159"/>
    <lineage>
        <taxon>Bacteria</taxon>
        <taxon>Pseudomonadati</taxon>
        <taxon>Pseudomonadota</taxon>
        <taxon>Betaproteobacteria</taxon>
        <taxon>Burkholderiales</taxon>
        <taxon>Sphaerotilaceae</taxon>
        <taxon>Scleromatobacter</taxon>
    </lineage>
</organism>
<dbReference type="InterPro" id="IPR003594">
    <property type="entry name" value="HATPase_dom"/>
</dbReference>
<dbReference type="CDD" id="cd00082">
    <property type="entry name" value="HisKA"/>
    <property type="match status" value="1"/>
</dbReference>
<evidence type="ECO:0000259" key="6">
    <source>
        <dbReference type="PROSITE" id="PS50109"/>
    </source>
</evidence>
<protein>
    <recommendedName>
        <fullName evidence="2">histidine kinase</fullName>
        <ecNumber evidence="2">2.7.13.3</ecNumber>
    </recommendedName>
</protein>
<evidence type="ECO:0000256" key="1">
    <source>
        <dbReference type="ARBA" id="ARBA00000085"/>
    </source>
</evidence>
<dbReference type="SMART" id="SM00387">
    <property type="entry name" value="HATPase_c"/>
    <property type="match status" value="1"/>
</dbReference>
<dbReference type="InterPro" id="IPR011006">
    <property type="entry name" value="CheY-like_superfamily"/>
</dbReference>
<accession>A0A9X1YN84</accession>
<evidence type="ECO:0000256" key="3">
    <source>
        <dbReference type="ARBA" id="ARBA00022553"/>
    </source>
</evidence>
<dbReference type="PANTHER" id="PTHR43065">
    <property type="entry name" value="SENSOR HISTIDINE KINASE"/>
    <property type="match status" value="1"/>
</dbReference>
<feature type="modified residue" description="4-aspartylphosphate" evidence="4">
    <location>
        <position position="429"/>
    </location>
</feature>
<comment type="catalytic activity">
    <reaction evidence="1">
        <text>ATP + protein L-histidine = ADP + protein N-phospho-L-histidine.</text>
        <dbReference type="EC" id="2.7.13.3"/>
    </reaction>
</comment>
<keyword evidence="5" id="KW-1133">Transmembrane helix</keyword>
<proteinExistence type="predicted"/>
<comment type="caution">
    <text evidence="8">The sequence shown here is derived from an EMBL/GenBank/DDBJ whole genome shotgun (WGS) entry which is preliminary data.</text>
</comment>
<dbReference type="Pfam" id="PF00072">
    <property type="entry name" value="Response_reg"/>
    <property type="match status" value="1"/>
</dbReference>
<dbReference type="SMART" id="SM00448">
    <property type="entry name" value="REC"/>
    <property type="match status" value="1"/>
</dbReference>
<feature type="transmembrane region" description="Helical" evidence="5">
    <location>
        <begin position="81"/>
        <end position="104"/>
    </location>
</feature>
<dbReference type="SUPFAM" id="SSF52172">
    <property type="entry name" value="CheY-like"/>
    <property type="match status" value="1"/>
</dbReference>
<dbReference type="PANTHER" id="PTHR43065:SF49">
    <property type="entry name" value="HISTIDINE KINASE"/>
    <property type="match status" value="1"/>
</dbReference>
<dbReference type="InterPro" id="IPR004358">
    <property type="entry name" value="Sig_transdc_His_kin-like_C"/>
</dbReference>
<dbReference type="InterPro" id="IPR036097">
    <property type="entry name" value="HisK_dim/P_sf"/>
</dbReference>
<dbReference type="Proteomes" id="UP001139353">
    <property type="component" value="Unassembled WGS sequence"/>
</dbReference>
<evidence type="ECO:0000313" key="9">
    <source>
        <dbReference type="Proteomes" id="UP001139353"/>
    </source>
</evidence>
<name>A0A9X1YN84_9BURK</name>
<dbReference type="SUPFAM" id="SSF55874">
    <property type="entry name" value="ATPase domain of HSP90 chaperone/DNA topoisomerase II/histidine kinase"/>
    <property type="match status" value="1"/>
</dbReference>
<keyword evidence="5" id="KW-0472">Membrane</keyword>
<keyword evidence="5" id="KW-0812">Transmembrane</keyword>
<reference evidence="8" key="1">
    <citation type="submission" date="2021-11" db="EMBL/GenBank/DDBJ databases">
        <title>BS-T2-15 a new species belonging to the Comamonadaceae family isolated from the soil of a French oak forest.</title>
        <authorList>
            <person name="Mieszkin S."/>
            <person name="Alain K."/>
        </authorList>
    </citation>
    <scope>NUCLEOTIDE SEQUENCE</scope>
    <source>
        <strain evidence="8">BS-T2-15</strain>
    </source>
</reference>
<keyword evidence="3 4" id="KW-0597">Phosphoprotein</keyword>
<dbReference type="RefSeq" id="WP_275685433.1">
    <property type="nucleotide sequence ID" value="NZ_JAJLJH010000014.1"/>
</dbReference>
<dbReference type="InterPro" id="IPR003661">
    <property type="entry name" value="HisK_dim/P_dom"/>
</dbReference>
<dbReference type="PROSITE" id="PS50109">
    <property type="entry name" value="HIS_KIN"/>
    <property type="match status" value="1"/>
</dbReference>
<dbReference type="EMBL" id="JAJLJH010000014">
    <property type="protein sequence ID" value="MCK9689384.1"/>
    <property type="molecule type" value="Genomic_DNA"/>
</dbReference>
<evidence type="ECO:0000259" key="7">
    <source>
        <dbReference type="PROSITE" id="PS50110"/>
    </source>
</evidence>
<feature type="domain" description="Histidine kinase" evidence="6">
    <location>
        <begin position="146"/>
        <end position="359"/>
    </location>
</feature>
<sequence>MLRTDGAVLARWPVDARAGDLASDAQLLKLIGTGAASGALTVAGDAGRGVQSASFRRVGDLPVYVVAGVSRSAMLGGWAKTVGMLAVIMLPITAGLVYVTWVALRKTRVEAAISRQLREEVHARADAERRILESQRLETLAVVTGTVAHDFNNMLAIITSSIHVLKLRKPELADEKSIGAISRSVQAGVRLTRQLLSFSKKQALRPEVIRFQSWLPAADALMRATLGASARWIASVDDDTLPVSVDAGELELALVNIVLNAKHAMKSPGELKLHISNDESSPADAPMVIVCVIDDGEGIPAEVLPNVFEPFFTTRQRGVGSGLGLTQVQGFCRQAGGKVTIQSVVGEGTTLCLHLPGLLNAEVGDSPALQIVTKISARLLLVEDNEDVGKTTEQMLQSSGVEVVRVTSADAALAYLASANPFPQIVLSDIAMPGRMNGIGLASALSRLYPGLPVILNTGYADQLEEGTAKGMRVFQKPVPPELLLAEIQECLRDVSNGA</sequence>
<evidence type="ECO:0000256" key="5">
    <source>
        <dbReference type="SAM" id="Phobius"/>
    </source>
</evidence>
<evidence type="ECO:0000313" key="8">
    <source>
        <dbReference type="EMBL" id="MCK9689384.1"/>
    </source>
</evidence>
<dbReference type="AlphaFoldDB" id="A0A9X1YN84"/>
<dbReference type="InterPro" id="IPR005467">
    <property type="entry name" value="His_kinase_dom"/>
</dbReference>
<dbReference type="EC" id="2.7.13.3" evidence="2"/>
<gene>
    <name evidence="8" type="ORF">LPC04_27005</name>
</gene>
<dbReference type="PRINTS" id="PR00344">
    <property type="entry name" value="BCTRLSENSOR"/>
</dbReference>
<dbReference type="Gene3D" id="1.10.287.130">
    <property type="match status" value="1"/>
</dbReference>
<dbReference type="SUPFAM" id="SSF47384">
    <property type="entry name" value="Homodimeric domain of signal transducing histidine kinase"/>
    <property type="match status" value="1"/>
</dbReference>
<dbReference type="Gene3D" id="3.40.50.2300">
    <property type="match status" value="1"/>
</dbReference>
<dbReference type="Pfam" id="PF02518">
    <property type="entry name" value="HATPase_c"/>
    <property type="match status" value="1"/>
</dbReference>
<dbReference type="Gene3D" id="3.30.450.20">
    <property type="entry name" value="PAS domain"/>
    <property type="match status" value="1"/>
</dbReference>
<evidence type="ECO:0000256" key="2">
    <source>
        <dbReference type="ARBA" id="ARBA00012438"/>
    </source>
</evidence>
<feature type="domain" description="Response regulatory" evidence="7">
    <location>
        <begin position="378"/>
        <end position="492"/>
    </location>
</feature>
<dbReference type="CDD" id="cd12915">
    <property type="entry name" value="PDC2_DGC_like"/>
    <property type="match status" value="1"/>
</dbReference>
<evidence type="ECO:0000256" key="4">
    <source>
        <dbReference type="PROSITE-ProRule" id="PRU00169"/>
    </source>
</evidence>
<keyword evidence="9" id="KW-1185">Reference proteome</keyword>
<dbReference type="PROSITE" id="PS50110">
    <property type="entry name" value="RESPONSE_REGULATORY"/>
    <property type="match status" value="1"/>
</dbReference>